<accession>A0AA35YLT3</accession>
<organism evidence="1 2">
    <name type="scientific">Lactuca saligna</name>
    <name type="common">Willowleaf lettuce</name>
    <dbReference type="NCBI Taxonomy" id="75948"/>
    <lineage>
        <taxon>Eukaryota</taxon>
        <taxon>Viridiplantae</taxon>
        <taxon>Streptophyta</taxon>
        <taxon>Embryophyta</taxon>
        <taxon>Tracheophyta</taxon>
        <taxon>Spermatophyta</taxon>
        <taxon>Magnoliopsida</taxon>
        <taxon>eudicotyledons</taxon>
        <taxon>Gunneridae</taxon>
        <taxon>Pentapetalae</taxon>
        <taxon>asterids</taxon>
        <taxon>campanulids</taxon>
        <taxon>Asterales</taxon>
        <taxon>Asteraceae</taxon>
        <taxon>Cichorioideae</taxon>
        <taxon>Cichorieae</taxon>
        <taxon>Lactucinae</taxon>
        <taxon>Lactuca</taxon>
    </lineage>
</organism>
<reference evidence="1" key="1">
    <citation type="submission" date="2023-04" db="EMBL/GenBank/DDBJ databases">
        <authorList>
            <person name="Vijverberg K."/>
            <person name="Xiong W."/>
            <person name="Schranz E."/>
        </authorList>
    </citation>
    <scope>NUCLEOTIDE SEQUENCE</scope>
</reference>
<evidence type="ECO:0000313" key="2">
    <source>
        <dbReference type="Proteomes" id="UP001177003"/>
    </source>
</evidence>
<protein>
    <submittedName>
        <fullName evidence="1">Uncharacterized protein</fullName>
    </submittedName>
</protein>
<keyword evidence="2" id="KW-1185">Reference proteome</keyword>
<dbReference type="AlphaFoldDB" id="A0AA35YLT3"/>
<dbReference type="Proteomes" id="UP001177003">
    <property type="component" value="Chromosome 3"/>
</dbReference>
<proteinExistence type="predicted"/>
<sequence length="111" mass="11925">MVVTASTSSQLEMTEAGRVETDCQKEIIFAGKGSNILDADATTDNQLILDGANSDFKSDDDQLNHQKQKASFLGGVDDAKAESCSTASDPSTPPLSKKRKLIFYLNVLVKV</sequence>
<gene>
    <name evidence="1" type="ORF">LSALG_LOCUS16303</name>
</gene>
<evidence type="ECO:0000313" key="1">
    <source>
        <dbReference type="EMBL" id="CAI9276314.1"/>
    </source>
</evidence>
<name>A0AA35YLT3_LACSI</name>
<dbReference type="EMBL" id="OX465079">
    <property type="protein sequence ID" value="CAI9276314.1"/>
    <property type="molecule type" value="Genomic_DNA"/>
</dbReference>